<accession>A0A2P2Q1Q1</accession>
<sequence length="29" mass="3380">MHAVCVLFTTICCFYDVHMYLLGLMPDGW</sequence>
<organism evidence="1">
    <name type="scientific">Rhizophora mucronata</name>
    <name type="common">Asiatic mangrove</name>
    <dbReference type="NCBI Taxonomy" id="61149"/>
    <lineage>
        <taxon>Eukaryota</taxon>
        <taxon>Viridiplantae</taxon>
        <taxon>Streptophyta</taxon>
        <taxon>Embryophyta</taxon>
        <taxon>Tracheophyta</taxon>
        <taxon>Spermatophyta</taxon>
        <taxon>Magnoliopsida</taxon>
        <taxon>eudicotyledons</taxon>
        <taxon>Gunneridae</taxon>
        <taxon>Pentapetalae</taxon>
        <taxon>rosids</taxon>
        <taxon>fabids</taxon>
        <taxon>Malpighiales</taxon>
        <taxon>Rhizophoraceae</taxon>
        <taxon>Rhizophora</taxon>
    </lineage>
</organism>
<protein>
    <submittedName>
        <fullName evidence="1">Uncharacterized protein</fullName>
    </submittedName>
</protein>
<evidence type="ECO:0000313" key="1">
    <source>
        <dbReference type="EMBL" id="MBX60908.1"/>
    </source>
</evidence>
<dbReference type="AlphaFoldDB" id="A0A2P2Q1Q1"/>
<proteinExistence type="predicted"/>
<dbReference type="EMBL" id="GGEC01080424">
    <property type="protein sequence ID" value="MBX60908.1"/>
    <property type="molecule type" value="Transcribed_RNA"/>
</dbReference>
<reference evidence="1" key="1">
    <citation type="submission" date="2018-02" db="EMBL/GenBank/DDBJ databases">
        <title>Rhizophora mucronata_Transcriptome.</title>
        <authorList>
            <person name="Meera S.P."/>
            <person name="Sreeshan A."/>
            <person name="Augustine A."/>
        </authorList>
    </citation>
    <scope>NUCLEOTIDE SEQUENCE</scope>
    <source>
        <tissue evidence="1">Leaf</tissue>
    </source>
</reference>
<name>A0A2P2Q1Q1_RHIMU</name>